<organism evidence="2 3">
    <name type="scientific">Candidatus Avoscillospira avicola</name>
    <dbReference type="NCBI Taxonomy" id="2840706"/>
    <lineage>
        <taxon>Bacteria</taxon>
        <taxon>Bacillati</taxon>
        <taxon>Bacillota</taxon>
        <taxon>Clostridia</taxon>
        <taxon>Eubacteriales</taxon>
        <taxon>Oscillospiraceae</taxon>
        <taxon>Oscillospiraceae incertae sedis</taxon>
        <taxon>Candidatus Avoscillospira</taxon>
    </lineage>
</organism>
<evidence type="ECO:0000313" key="2">
    <source>
        <dbReference type="EMBL" id="HIR51308.1"/>
    </source>
</evidence>
<sequence length="354" mass="39954">MQEILNAFRLKGNPVFCQRFGEGHINETYLTTCDTGLSYILQKINTNTFKDPVGLMENVSAVTNFLAKNSEDPRGAMHIIYAKDGKPYHVDEKGAYWRMYDFVPSSICLQKAETTQDFYNTGLAFGRFQKLLADFPAATLHESIPKFHDTRDRYRQLKEAIAQDKAGRAASCQAEIDFALAREAEAGQIVEALESGRMPWRVTHNDTKLNNILLDYDTHEPLCVIDLDTVMPGSSLYDFGDSIRFGAATAAEDETDLSKVSMSLDLFEVYTRGFLTGCGGSLTELELQMLPIGAKMMTLECGTRFLADHLNGDVYFRIHRENHNLDRCRTQFKLVADMESKMDQMAEIVRQCAK</sequence>
<comment type="caution">
    <text evidence="2">The sequence shown here is derived from an EMBL/GenBank/DDBJ whole genome shotgun (WGS) entry which is preliminary data.</text>
</comment>
<proteinExistence type="predicted"/>
<dbReference type="PANTHER" id="PTHR21064:SF5">
    <property type="entry name" value="SLR1880 PROTEIN"/>
    <property type="match status" value="1"/>
</dbReference>
<reference evidence="2" key="1">
    <citation type="submission" date="2020-10" db="EMBL/GenBank/DDBJ databases">
        <authorList>
            <person name="Gilroy R."/>
        </authorList>
    </citation>
    <scope>NUCLEOTIDE SEQUENCE</scope>
    <source>
        <strain evidence="2">ChiBcec15-4380</strain>
    </source>
</reference>
<dbReference type="Pfam" id="PF01636">
    <property type="entry name" value="APH"/>
    <property type="match status" value="1"/>
</dbReference>
<dbReference type="Proteomes" id="UP000824239">
    <property type="component" value="Unassembled WGS sequence"/>
</dbReference>
<accession>A0A9D1IXY6</accession>
<dbReference type="InterPro" id="IPR011009">
    <property type="entry name" value="Kinase-like_dom_sf"/>
</dbReference>
<dbReference type="Gene3D" id="3.90.1200.10">
    <property type="match status" value="1"/>
</dbReference>
<evidence type="ECO:0000313" key="3">
    <source>
        <dbReference type="Proteomes" id="UP000824239"/>
    </source>
</evidence>
<dbReference type="InterPro" id="IPR002575">
    <property type="entry name" value="Aminoglycoside_PTrfase"/>
</dbReference>
<dbReference type="SUPFAM" id="SSF56112">
    <property type="entry name" value="Protein kinase-like (PK-like)"/>
    <property type="match status" value="1"/>
</dbReference>
<dbReference type="InterPro" id="IPR050249">
    <property type="entry name" value="Pseudomonas-type_ThrB"/>
</dbReference>
<dbReference type="EMBL" id="DVHE01000064">
    <property type="protein sequence ID" value="HIR51308.1"/>
    <property type="molecule type" value="Genomic_DNA"/>
</dbReference>
<protein>
    <submittedName>
        <fullName evidence="2">Aminoglycoside phosphotransferase family protein</fullName>
    </submittedName>
</protein>
<reference evidence="2" key="2">
    <citation type="journal article" date="2021" name="PeerJ">
        <title>Extensive microbial diversity within the chicken gut microbiome revealed by metagenomics and culture.</title>
        <authorList>
            <person name="Gilroy R."/>
            <person name="Ravi A."/>
            <person name="Getino M."/>
            <person name="Pursley I."/>
            <person name="Horton D.L."/>
            <person name="Alikhan N.F."/>
            <person name="Baker D."/>
            <person name="Gharbi K."/>
            <person name="Hall N."/>
            <person name="Watson M."/>
            <person name="Adriaenssens E.M."/>
            <person name="Foster-Nyarko E."/>
            <person name="Jarju S."/>
            <person name="Secka A."/>
            <person name="Antonio M."/>
            <person name="Oren A."/>
            <person name="Chaudhuri R.R."/>
            <person name="La Ragione R."/>
            <person name="Hildebrand F."/>
            <person name="Pallen M.J."/>
        </authorList>
    </citation>
    <scope>NUCLEOTIDE SEQUENCE</scope>
    <source>
        <strain evidence="2">ChiBcec15-4380</strain>
    </source>
</reference>
<name>A0A9D1IXY6_9FIRM</name>
<gene>
    <name evidence="2" type="ORF">IAA53_08510</name>
</gene>
<evidence type="ECO:0000259" key="1">
    <source>
        <dbReference type="Pfam" id="PF01636"/>
    </source>
</evidence>
<dbReference type="AlphaFoldDB" id="A0A9D1IXY6"/>
<dbReference type="PANTHER" id="PTHR21064">
    <property type="entry name" value="AMINOGLYCOSIDE PHOSPHOTRANSFERASE DOMAIN-CONTAINING PROTEIN-RELATED"/>
    <property type="match status" value="1"/>
</dbReference>
<feature type="domain" description="Aminoglycoside phosphotransferase" evidence="1">
    <location>
        <begin position="18"/>
        <end position="246"/>
    </location>
</feature>